<name>A0AAE9HXA8_9NEIS</name>
<protein>
    <submittedName>
        <fullName evidence="1">Uncharacterized protein</fullName>
    </submittedName>
</protein>
<dbReference type="EMBL" id="CP097501">
    <property type="protein sequence ID" value="URD66736.1"/>
    <property type="molecule type" value="Genomic_DNA"/>
</dbReference>
<proteinExistence type="predicted"/>
<accession>A0AAE9HXA8</accession>
<gene>
    <name evidence="1" type="ORF">LNQ82_05730</name>
</gene>
<organism evidence="1 2">
    <name type="scientific">Conchiformibius steedae DSM 2580</name>
    <dbReference type="NCBI Taxonomy" id="1121352"/>
    <lineage>
        <taxon>Bacteria</taxon>
        <taxon>Pseudomonadati</taxon>
        <taxon>Pseudomonadota</taxon>
        <taxon>Betaproteobacteria</taxon>
        <taxon>Neisseriales</taxon>
        <taxon>Neisseriaceae</taxon>
        <taxon>Conchiformibius</taxon>
    </lineage>
</organism>
<dbReference type="AlphaFoldDB" id="A0AAE9HXA8"/>
<reference evidence="1" key="1">
    <citation type="submission" date="2022-05" db="EMBL/GenBank/DDBJ databases">
        <title>Alysiella filiformis genome sequencing.</title>
        <authorList>
            <person name="Viehboeck T."/>
        </authorList>
    </citation>
    <scope>NUCLEOTIDE SEQUENCE</scope>
    <source>
        <strain evidence="1">DSM 2580</strain>
    </source>
</reference>
<evidence type="ECO:0000313" key="2">
    <source>
        <dbReference type="Proteomes" id="UP001056819"/>
    </source>
</evidence>
<dbReference type="RefSeq" id="WP_027022449.1">
    <property type="nucleotide sequence ID" value="NZ_CP097501.1"/>
</dbReference>
<dbReference type="Proteomes" id="UP001056819">
    <property type="component" value="Chromosome"/>
</dbReference>
<sequence length="105" mass="12744">MVKNNIIVKVSIDYGAEEYIWISSFIEIQDLLNWYQSIENIDLLGEKLLEWMKINKELFLIKNDEYLQDLYYQNNHFPTIMLENNYSSFLFYLGKKYLHKGYKQA</sequence>
<evidence type="ECO:0000313" key="1">
    <source>
        <dbReference type="EMBL" id="URD66736.1"/>
    </source>
</evidence>